<dbReference type="Gene3D" id="3.20.20.80">
    <property type="entry name" value="Glycosidases"/>
    <property type="match status" value="1"/>
</dbReference>
<dbReference type="Pfam" id="PF17189">
    <property type="entry name" value="Glyco_hydro_30C"/>
    <property type="match status" value="1"/>
</dbReference>
<feature type="signal peptide" evidence="5">
    <location>
        <begin position="1"/>
        <end position="23"/>
    </location>
</feature>
<dbReference type="InterPro" id="IPR033452">
    <property type="entry name" value="GH30_C"/>
</dbReference>
<accession>A0ABP7PXU9</accession>
<evidence type="ECO:0000313" key="8">
    <source>
        <dbReference type="EMBL" id="GAA3973254.1"/>
    </source>
</evidence>
<comment type="caution">
    <text evidence="8">The sequence shown here is derived from an EMBL/GenBank/DDBJ whole genome shotgun (WGS) entry which is preliminary data.</text>
</comment>
<protein>
    <submittedName>
        <fullName evidence="8">Glycoside hydrolase family 30 beta sandwich domain-containing protein</fullName>
    </submittedName>
</protein>
<evidence type="ECO:0000256" key="2">
    <source>
        <dbReference type="ARBA" id="ARBA00022729"/>
    </source>
</evidence>
<dbReference type="SUPFAM" id="SSF51011">
    <property type="entry name" value="Glycosyl hydrolase domain"/>
    <property type="match status" value="1"/>
</dbReference>
<name>A0ABP7PXU9_9SPHI</name>
<dbReference type="GO" id="GO:0016787">
    <property type="term" value="F:hydrolase activity"/>
    <property type="evidence" value="ECO:0007669"/>
    <property type="project" value="UniProtKB-KW"/>
</dbReference>
<dbReference type="InterPro" id="IPR001139">
    <property type="entry name" value="Glyco_hydro_30"/>
</dbReference>
<dbReference type="Pfam" id="PF02055">
    <property type="entry name" value="Glyco_hydro_30"/>
    <property type="match status" value="1"/>
</dbReference>
<organism evidence="8 9">
    <name type="scientific">Mucilaginibacter dorajii</name>
    <dbReference type="NCBI Taxonomy" id="692994"/>
    <lineage>
        <taxon>Bacteria</taxon>
        <taxon>Pseudomonadati</taxon>
        <taxon>Bacteroidota</taxon>
        <taxon>Sphingobacteriia</taxon>
        <taxon>Sphingobacteriales</taxon>
        <taxon>Sphingobacteriaceae</taxon>
        <taxon>Mucilaginibacter</taxon>
    </lineage>
</organism>
<feature type="chain" id="PRO_5047246734" evidence="5">
    <location>
        <begin position="24"/>
        <end position="495"/>
    </location>
</feature>
<comment type="similarity">
    <text evidence="1 4">Belongs to the glycosyl hydrolase 30 family.</text>
</comment>
<dbReference type="InterPro" id="IPR033453">
    <property type="entry name" value="Glyco_hydro_30_TIM-barrel"/>
</dbReference>
<evidence type="ECO:0000259" key="6">
    <source>
        <dbReference type="Pfam" id="PF02055"/>
    </source>
</evidence>
<dbReference type="PROSITE" id="PS51257">
    <property type="entry name" value="PROKAR_LIPOPROTEIN"/>
    <property type="match status" value="1"/>
</dbReference>
<feature type="domain" description="Glycosyl hydrolase family 30 beta sandwich" evidence="7">
    <location>
        <begin position="434"/>
        <end position="493"/>
    </location>
</feature>
<evidence type="ECO:0000256" key="1">
    <source>
        <dbReference type="ARBA" id="ARBA00005382"/>
    </source>
</evidence>
<dbReference type="InterPro" id="IPR017853">
    <property type="entry name" value="GH"/>
</dbReference>
<keyword evidence="9" id="KW-1185">Reference proteome</keyword>
<feature type="domain" description="Glycosyl hydrolase family 30 TIM-barrel" evidence="6">
    <location>
        <begin position="95"/>
        <end position="431"/>
    </location>
</feature>
<reference evidence="9" key="1">
    <citation type="journal article" date="2019" name="Int. J. Syst. Evol. Microbiol.">
        <title>The Global Catalogue of Microorganisms (GCM) 10K type strain sequencing project: providing services to taxonomists for standard genome sequencing and annotation.</title>
        <authorList>
            <consortium name="The Broad Institute Genomics Platform"/>
            <consortium name="The Broad Institute Genome Sequencing Center for Infectious Disease"/>
            <person name="Wu L."/>
            <person name="Ma J."/>
        </authorList>
    </citation>
    <scope>NUCLEOTIDE SEQUENCE [LARGE SCALE GENOMIC DNA]</scope>
    <source>
        <strain evidence="9">JCM 16601</strain>
    </source>
</reference>
<dbReference type="Proteomes" id="UP001500742">
    <property type="component" value="Unassembled WGS sequence"/>
</dbReference>
<dbReference type="RefSeq" id="WP_259094447.1">
    <property type="nucleotide sequence ID" value="NZ_BAAAZC010000018.1"/>
</dbReference>
<evidence type="ECO:0000256" key="5">
    <source>
        <dbReference type="SAM" id="SignalP"/>
    </source>
</evidence>
<dbReference type="PANTHER" id="PTHR11069">
    <property type="entry name" value="GLUCOSYLCERAMIDASE"/>
    <property type="match status" value="1"/>
</dbReference>
<evidence type="ECO:0000256" key="4">
    <source>
        <dbReference type="RuleBase" id="RU361188"/>
    </source>
</evidence>
<keyword evidence="4" id="KW-0326">Glycosidase</keyword>
<dbReference type="PANTHER" id="PTHR11069:SF23">
    <property type="entry name" value="LYSOSOMAL ACID GLUCOSYLCERAMIDASE"/>
    <property type="match status" value="1"/>
</dbReference>
<sequence>MKINFTSTVITSFITLSVFSASSCGKKSSAGTVTPVNPVTPVTPVTPVSSDVAMWLTTADQTNVFSKQNVSINFGTSAASGPLINIDAATTYQTIDGFGYCLTGGSAQVINLMSDAQKNDLLTDLFATDGTHIGVSYLRISIGASDLSAFDYTYDEVTPGQTDPDLNSFSIDQEKTDLIPILKKIIAINPAIKILATPWTAPTWMKASPLGENGFKGGSLNTTYYDAYAKYFVKYIQAMKAQGITIDAVTPQNEPLNAYNNPAMTMQSNEEANFVKNNLGPQFKAAGITTKIIVYDHNADHPEYATDIYKDAAANPYIDGAAFHLYAGNISAVSTVHDAYPAKNLYFTEQYTPATGGFGGDLSWHVTNLIVGATRNWCRNVLEWNLATDPSYGPHTNGGCDGCKGALTINSATSVTRNVSYYIIAHASKFVRPGAVRIASDYLSTLPNVAFKNTDGSKVLIVLNSGTAQQTFSFKIDGKTATSTLGAGSVATYVW</sequence>
<keyword evidence="3 4" id="KW-0378">Hydrolase</keyword>
<dbReference type="InterPro" id="IPR013780">
    <property type="entry name" value="Glyco_hydro_b"/>
</dbReference>
<evidence type="ECO:0000313" key="9">
    <source>
        <dbReference type="Proteomes" id="UP001500742"/>
    </source>
</evidence>
<evidence type="ECO:0000259" key="7">
    <source>
        <dbReference type="Pfam" id="PF17189"/>
    </source>
</evidence>
<proteinExistence type="inferred from homology"/>
<keyword evidence="2 5" id="KW-0732">Signal</keyword>
<evidence type="ECO:0000256" key="3">
    <source>
        <dbReference type="ARBA" id="ARBA00022801"/>
    </source>
</evidence>
<dbReference type="SUPFAM" id="SSF51445">
    <property type="entry name" value="(Trans)glycosidases"/>
    <property type="match status" value="1"/>
</dbReference>
<dbReference type="Gene3D" id="2.60.40.1180">
    <property type="entry name" value="Golgi alpha-mannosidase II"/>
    <property type="match status" value="1"/>
</dbReference>
<dbReference type="EMBL" id="BAAAZC010000018">
    <property type="protein sequence ID" value="GAA3973254.1"/>
    <property type="molecule type" value="Genomic_DNA"/>
</dbReference>
<gene>
    <name evidence="8" type="ORF">GCM10022210_24330</name>
</gene>